<sequence length="592" mass="64888">MAENAQAFPGENSNAQTVKSGASQSSTNRPFKEGADTASSADEGSLQTMFEYDPAENLLSWSDETAAARILGVDNARSVGTLAAFDERIVGAVDRTRTEAFSGAANSYFCEYQLRRHDGAVHWVEERGGWIGSGQAKRLISIIRSIESQKQREERMFWLAQNDELTGLLNRVHLRKEIDLSIVRAKETGKGAVYLLAGIDDLGAVNADFGFDAADKVILELSQRLAAEIGPDGKMGRVAGTKFGMVINDCSEERLREICVRLMNAVRQNVIETRSGGVAASIGLGVVMLPEQAGEANAAMARAEAALDAAKRQGKSSWSAFSEQTDTISLRRRNSHMSDVILTALNERRIMLAFQPIVSDIGETPKKFECLIRMRGENGEEIPAPDFIPPAERLGLVHLLDRRVLELATNTLAVCPDIHLNVNIALETVKDFVWAEGYLSHLRAYPELAKRITVELTETQVIDAIEASIEFVSEVKKAGCSFGIDDFGAGYTSFRNLKAMDIDILKIDGSFVTGVSSSRDNQIFVRTLLDLARNFGMKTVAEWVDNEADAVLLKGLGVDYLQGFLLGKPITNPDWLPDGAPNEPPERLDRFQ</sequence>
<dbReference type="PROSITE" id="PS50883">
    <property type="entry name" value="EAL"/>
    <property type="match status" value="1"/>
</dbReference>
<accession>A0A3B0SQ64</accession>
<dbReference type="PROSITE" id="PS50887">
    <property type="entry name" value="GGDEF"/>
    <property type="match status" value="1"/>
</dbReference>
<feature type="compositionally biased region" description="Polar residues" evidence="1">
    <location>
        <begin position="11"/>
        <end position="29"/>
    </location>
</feature>
<protein>
    <submittedName>
        <fullName evidence="4">Diguanylate cyclase/phosphodiesterase (GGDEF &amp; EAL domains) with PAS/PAC sensor(S)</fullName>
    </submittedName>
</protein>
<dbReference type="SUPFAM" id="SSF141868">
    <property type="entry name" value="EAL domain-like"/>
    <property type="match status" value="1"/>
</dbReference>
<dbReference type="CDD" id="cd01948">
    <property type="entry name" value="EAL"/>
    <property type="match status" value="1"/>
</dbReference>
<dbReference type="SUPFAM" id="SSF55073">
    <property type="entry name" value="Nucleotide cyclase"/>
    <property type="match status" value="1"/>
</dbReference>
<feature type="domain" description="EAL" evidence="2">
    <location>
        <begin position="334"/>
        <end position="583"/>
    </location>
</feature>
<dbReference type="PANTHER" id="PTHR33121:SF79">
    <property type="entry name" value="CYCLIC DI-GMP PHOSPHODIESTERASE PDED-RELATED"/>
    <property type="match status" value="1"/>
</dbReference>
<evidence type="ECO:0000259" key="2">
    <source>
        <dbReference type="PROSITE" id="PS50883"/>
    </source>
</evidence>
<dbReference type="InterPro" id="IPR035919">
    <property type="entry name" value="EAL_sf"/>
</dbReference>
<dbReference type="InterPro" id="IPR050706">
    <property type="entry name" value="Cyclic-di-GMP_PDE-like"/>
</dbReference>
<dbReference type="Gene3D" id="3.20.20.450">
    <property type="entry name" value="EAL domain"/>
    <property type="match status" value="1"/>
</dbReference>
<dbReference type="EMBL" id="UOEH01000624">
    <property type="protein sequence ID" value="VAW07965.1"/>
    <property type="molecule type" value="Genomic_DNA"/>
</dbReference>
<dbReference type="Gene3D" id="3.30.70.270">
    <property type="match status" value="1"/>
</dbReference>
<dbReference type="SMART" id="SM00052">
    <property type="entry name" value="EAL"/>
    <property type="match status" value="1"/>
</dbReference>
<feature type="region of interest" description="Disordered" evidence="1">
    <location>
        <begin position="1"/>
        <end position="44"/>
    </location>
</feature>
<name>A0A3B0SQ64_9ZZZZ</name>
<dbReference type="CDD" id="cd01949">
    <property type="entry name" value="GGDEF"/>
    <property type="match status" value="1"/>
</dbReference>
<dbReference type="InterPro" id="IPR000160">
    <property type="entry name" value="GGDEF_dom"/>
</dbReference>
<proteinExistence type="predicted"/>
<dbReference type="AlphaFoldDB" id="A0A3B0SQ64"/>
<dbReference type="GO" id="GO:0071111">
    <property type="term" value="F:cyclic-guanylate-specific phosphodiesterase activity"/>
    <property type="evidence" value="ECO:0007669"/>
    <property type="project" value="InterPro"/>
</dbReference>
<dbReference type="SUPFAM" id="SSF55785">
    <property type="entry name" value="PYP-like sensor domain (PAS domain)"/>
    <property type="match status" value="1"/>
</dbReference>
<dbReference type="NCBIfam" id="TIGR00254">
    <property type="entry name" value="GGDEF"/>
    <property type="match status" value="1"/>
</dbReference>
<organism evidence="4">
    <name type="scientific">hydrothermal vent metagenome</name>
    <dbReference type="NCBI Taxonomy" id="652676"/>
    <lineage>
        <taxon>unclassified sequences</taxon>
        <taxon>metagenomes</taxon>
        <taxon>ecological metagenomes</taxon>
    </lineage>
</organism>
<dbReference type="InterPro" id="IPR029787">
    <property type="entry name" value="Nucleotide_cyclase"/>
</dbReference>
<dbReference type="Gene3D" id="3.30.450.20">
    <property type="entry name" value="PAS domain"/>
    <property type="match status" value="1"/>
</dbReference>
<dbReference type="InterPro" id="IPR001633">
    <property type="entry name" value="EAL_dom"/>
</dbReference>
<evidence type="ECO:0000313" key="4">
    <source>
        <dbReference type="EMBL" id="VAW07965.1"/>
    </source>
</evidence>
<feature type="domain" description="GGDEF" evidence="3">
    <location>
        <begin position="190"/>
        <end position="323"/>
    </location>
</feature>
<evidence type="ECO:0000259" key="3">
    <source>
        <dbReference type="PROSITE" id="PS50887"/>
    </source>
</evidence>
<dbReference type="InterPro" id="IPR043128">
    <property type="entry name" value="Rev_trsase/Diguanyl_cyclase"/>
</dbReference>
<dbReference type="Pfam" id="PF00563">
    <property type="entry name" value="EAL"/>
    <property type="match status" value="1"/>
</dbReference>
<dbReference type="Pfam" id="PF00990">
    <property type="entry name" value="GGDEF"/>
    <property type="match status" value="1"/>
</dbReference>
<dbReference type="SMART" id="SM00267">
    <property type="entry name" value="GGDEF"/>
    <property type="match status" value="1"/>
</dbReference>
<dbReference type="PANTHER" id="PTHR33121">
    <property type="entry name" value="CYCLIC DI-GMP PHOSPHODIESTERASE PDEF"/>
    <property type="match status" value="1"/>
</dbReference>
<reference evidence="4" key="1">
    <citation type="submission" date="2018-06" db="EMBL/GenBank/DDBJ databases">
        <authorList>
            <person name="Zhirakovskaya E."/>
        </authorList>
    </citation>
    <scope>NUCLEOTIDE SEQUENCE</scope>
</reference>
<dbReference type="InterPro" id="IPR035965">
    <property type="entry name" value="PAS-like_dom_sf"/>
</dbReference>
<evidence type="ECO:0000256" key="1">
    <source>
        <dbReference type="SAM" id="MobiDB-lite"/>
    </source>
</evidence>
<gene>
    <name evidence="4" type="ORF">MNBD_ALPHA05-490</name>
</gene>